<accession>A0ACC2JNW9</accession>
<protein>
    <submittedName>
        <fullName evidence="1">Uncharacterized protein</fullName>
    </submittedName>
</protein>
<comment type="caution">
    <text evidence="1">The sequence shown here is derived from an EMBL/GenBank/DDBJ whole genome shotgun (WGS) entry which is preliminary data.</text>
</comment>
<gene>
    <name evidence="1" type="ORF">O1611_g4433</name>
</gene>
<proteinExistence type="predicted"/>
<name>A0ACC2JNW9_9PEZI</name>
<organism evidence="1 2">
    <name type="scientific">Lasiodiplodia mahajangana</name>
    <dbReference type="NCBI Taxonomy" id="1108764"/>
    <lineage>
        <taxon>Eukaryota</taxon>
        <taxon>Fungi</taxon>
        <taxon>Dikarya</taxon>
        <taxon>Ascomycota</taxon>
        <taxon>Pezizomycotina</taxon>
        <taxon>Dothideomycetes</taxon>
        <taxon>Dothideomycetes incertae sedis</taxon>
        <taxon>Botryosphaeriales</taxon>
        <taxon>Botryosphaeriaceae</taxon>
        <taxon>Lasiodiplodia</taxon>
    </lineage>
</organism>
<evidence type="ECO:0000313" key="2">
    <source>
        <dbReference type="Proteomes" id="UP001153332"/>
    </source>
</evidence>
<reference evidence="1" key="1">
    <citation type="submission" date="2022-12" db="EMBL/GenBank/DDBJ databases">
        <title>Genome Sequence of Lasiodiplodia mahajangana.</title>
        <authorList>
            <person name="Buettner E."/>
        </authorList>
    </citation>
    <scope>NUCLEOTIDE SEQUENCE</scope>
    <source>
        <strain evidence="1">VT137</strain>
    </source>
</reference>
<sequence>MGLFGKARSRSQSVSSVSSEPLLQDTGNGVSPTAVGDDLYLTHTKNGKLAFGRKKPDKLLQGFGFDILSQSFGIPSRSDYERQARTLSAVSQSSGLSIAPATPRRLDNGRQMYKYDATESPLVHRKTSSVRSSSTPAHPAMARYNSRYAPSSDQHAEYKRSLSLPRSQTFNQHRIPPPPPPPPSVVGWHSHPVMNPGIAHPPMSYYNAAYQSPYPSNYSCNNAAVFQSAQNWANSQHPRTVQHPNSLGAIPPQTTPIPILPHRQQYSQPQPAQVPHIQAIPTARLFNIPPPPPPPPQNWPQVNATVVGQGEIYRQGPNQVSNAAGAAIRTDQGIKLGKDARKKYEESVRGEEMKTHLSKRIRHVHACAGCGKKRSSRYQRAHPLNRGEIPPLNYCYDCLKNAADTDGETSDEDVAYNHRSKKDDADAAVPWSSADEGRRNVSSKYTHQRARHGPRRPKKSTRFSSLARLFSYRPTPKSYPPSPRSVSSAEESMSRASLGPESDEPDEPDTINYVGKMPIRPLRCNYEGANKTTVQQQAETPAISRNRNQNQRYANIDSRHEKYHSPLLPREAKSDNTKSESKMRALSNNEPIPGQSRTPTSRSRRQAREIDNKLSPLTGMPHEERGLPELYANNAPGVISTSPSGIKGVSEHWNHTIPNKTHKSMNQINAGNAAHRRKTRNMAPSSSVVDVIDVSNKAQCHGAQASTDEHIMVPVAANEVTNLTNPKFRPSKSQVLRNRSPEINLEQTPAPGPFPGLGNSTGRPSCKRTAEAVGKPKVAFDWYGPVTPIDAAPYSSNPHSPRVVGDTWSDYQTDMEREAEEMAERDLAFAGKLFDSLSGSLGGSATSTFPVSSLVTTSNMSIVSYKSDSDHSDGDIPTAAEAGVQKGTKAMKTTKRIEFSSEKERQEKSAKLKASVKSSTAELLGCQKGNIYNQRDDGDNDTDYSPLPIGSSLIGHTGHSEDGLLKNPLARGSVATTANDHCLRLLGQLPST</sequence>
<evidence type="ECO:0000313" key="1">
    <source>
        <dbReference type="EMBL" id="KAJ8129199.1"/>
    </source>
</evidence>
<keyword evidence="2" id="KW-1185">Reference proteome</keyword>
<dbReference type="EMBL" id="JAPUUL010000832">
    <property type="protein sequence ID" value="KAJ8129199.1"/>
    <property type="molecule type" value="Genomic_DNA"/>
</dbReference>
<dbReference type="Proteomes" id="UP001153332">
    <property type="component" value="Unassembled WGS sequence"/>
</dbReference>